<evidence type="ECO:0000256" key="4">
    <source>
        <dbReference type="ARBA" id="ARBA00008310"/>
    </source>
</evidence>
<dbReference type="NCBIfam" id="NF008845">
    <property type="entry name" value="PRK11883.1-5"/>
    <property type="match status" value="1"/>
</dbReference>
<comment type="catalytic activity">
    <reaction evidence="1">
        <text>coproporphyrinogen III + 3 O2 = coproporphyrin III + 3 H2O2</text>
        <dbReference type="Rhea" id="RHEA:43436"/>
        <dbReference type="ChEBI" id="CHEBI:15379"/>
        <dbReference type="ChEBI" id="CHEBI:16240"/>
        <dbReference type="ChEBI" id="CHEBI:57309"/>
        <dbReference type="ChEBI" id="CHEBI:131725"/>
        <dbReference type="EC" id="1.3.3.15"/>
    </reaction>
    <physiologicalReaction direction="left-to-right" evidence="1">
        <dbReference type="Rhea" id="RHEA:43437"/>
    </physiologicalReaction>
</comment>
<dbReference type="InterPro" id="IPR004572">
    <property type="entry name" value="Protoporphyrinogen_oxidase"/>
</dbReference>
<keyword evidence="7 11" id="KW-0285">Flavoprotein</keyword>
<dbReference type="EC" id="1.3.3.15" evidence="5 11"/>
<keyword evidence="11" id="KW-0963">Cytoplasm</keyword>
<dbReference type="InterPro" id="IPR036188">
    <property type="entry name" value="FAD/NAD-bd_sf"/>
</dbReference>
<dbReference type="Gene3D" id="1.10.3110.10">
    <property type="entry name" value="protoporphyrinogen ix oxidase, domain 3"/>
    <property type="match status" value="1"/>
</dbReference>
<dbReference type="NCBIfam" id="TIGR00562">
    <property type="entry name" value="proto_IX_ox"/>
    <property type="match status" value="1"/>
</dbReference>
<dbReference type="RefSeq" id="WP_066265767.1">
    <property type="nucleotide sequence ID" value="NZ_JARMAB010000006.1"/>
</dbReference>
<dbReference type="InterPro" id="IPR002937">
    <property type="entry name" value="Amino_oxidase"/>
</dbReference>
<dbReference type="Gene3D" id="3.90.660.20">
    <property type="entry name" value="Protoporphyrinogen oxidase, mitochondrial, domain 2"/>
    <property type="match status" value="1"/>
</dbReference>
<dbReference type="PANTHER" id="PTHR42923">
    <property type="entry name" value="PROTOPORPHYRINOGEN OXIDASE"/>
    <property type="match status" value="1"/>
</dbReference>
<organism evidence="13 14">
    <name type="scientific">Heyndrickxia acidicola</name>
    <dbReference type="NCBI Taxonomy" id="209389"/>
    <lineage>
        <taxon>Bacteria</taxon>
        <taxon>Bacillati</taxon>
        <taxon>Bacillota</taxon>
        <taxon>Bacilli</taxon>
        <taxon>Bacillales</taxon>
        <taxon>Bacillaceae</taxon>
        <taxon>Heyndrickxia</taxon>
    </lineage>
</organism>
<keyword evidence="14" id="KW-1185">Reference proteome</keyword>
<evidence type="ECO:0000256" key="9">
    <source>
        <dbReference type="ARBA" id="ARBA00023002"/>
    </source>
</evidence>
<evidence type="ECO:0000256" key="8">
    <source>
        <dbReference type="ARBA" id="ARBA00022827"/>
    </source>
</evidence>
<dbReference type="SUPFAM" id="SSF51905">
    <property type="entry name" value="FAD/NAD(P)-binding domain"/>
    <property type="match status" value="1"/>
</dbReference>
<dbReference type="InterPro" id="IPR050464">
    <property type="entry name" value="Zeta_carotene_desat/Oxidored"/>
</dbReference>
<evidence type="ECO:0000256" key="5">
    <source>
        <dbReference type="ARBA" id="ARBA00012402"/>
    </source>
</evidence>
<evidence type="ECO:0000256" key="3">
    <source>
        <dbReference type="ARBA" id="ARBA00004744"/>
    </source>
</evidence>
<reference evidence="13 14" key="1">
    <citation type="submission" date="2023-03" db="EMBL/GenBank/DDBJ databases">
        <title>Bacillus Genome Sequencing.</title>
        <authorList>
            <person name="Dunlap C."/>
        </authorList>
    </citation>
    <scope>NUCLEOTIDE SEQUENCE [LARGE SCALE GENOMIC DNA]</scope>
    <source>
        <strain evidence="13 14">B-23453</strain>
    </source>
</reference>
<evidence type="ECO:0000313" key="14">
    <source>
        <dbReference type="Proteomes" id="UP001341444"/>
    </source>
</evidence>
<proteinExistence type="inferred from homology"/>
<evidence type="ECO:0000256" key="10">
    <source>
        <dbReference type="ARBA" id="ARBA00023133"/>
    </source>
</evidence>
<dbReference type="EMBL" id="JARMAB010000006">
    <property type="protein sequence ID" value="MED1202446.1"/>
    <property type="molecule type" value="Genomic_DNA"/>
</dbReference>
<feature type="domain" description="Amine oxidase" evidence="12">
    <location>
        <begin position="15"/>
        <end position="467"/>
    </location>
</feature>
<evidence type="ECO:0000256" key="6">
    <source>
        <dbReference type="ARBA" id="ARBA00019046"/>
    </source>
</evidence>
<comment type="pathway">
    <text evidence="3 11">Porphyrin-containing compound metabolism; protoheme biosynthesis.</text>
</comment>
<evidence type="ECO:0000256" key="11">
    <source>
        <dbReference type="RuleBase" id="RU364052"/>
    </source>
</evidence>
<dbReference type="GO" id="GO:0004729">
    <property type="term" value="F:oxygen-dependent protoporphyrinogen oxidase activity"/>
    <property type="evidence" value="ECO:0007669"/>
    <property type="project" value="UniProtKB-EC"/>
</dbReference>
<protein>
    <recommendedName>
        <fullName evidence="6 11">Coproporphyrinogen III oxidase</fullName>
        <ecNumber evidence="5 11">1.3.3.15</ecNumber>
    </recommendedName>
</protein>
<evidence type="ECO:0000256" key="7">
    <source>
        <dbReference type="ARBA" id="ARBA00022630"/>
    </source>
</evidence>
<dbReference type="Gene3D" id="3.50.50.60">
    <property type="entry name" value="FAD/NAD(P)-binding domain"/>
    <property type="match status" value="1"/>
</dbReference>
<keyword evidence="8 11" id="KW-0274">FAD</keyword>
<comment type="function">
    <text evidence="11">Involved in coproporphyrin-dependent heme b biosynthesis. Catalyzes the oxidation of coproporphyrinogen III to coproporphyrin III.</text>
</comment>
<name>A0ABU6MEI0_9BACI</name>
<comment type="subcellular location">
    <subcellularLocation>
        <location evidence="11">Cytoplasm</location>
    </subcellularLocation>
</comment>
<gene>
    <name evidence="13" type="primary">hemY</name>
    <name evidence="13" type="ORF">P4T90_04985</name>
</gene>
<keyword evidence="10 11" id="KW-0350">Heme biosynthesis</keyword>
<accession>A0ABU6MEI0</accession>
<comment type="similarity">
    <text evidence="4 11">Belongs to the protoporphyrinogen/coproporphyrinogen oxidase family. Coproporphyrinogen III oxidase subfamily.</text>
</comment>
<comment type="caution">
    <text evidence="13">The sequence shown here is derived from an EMBL/GenBank/DDBJ whole genome shotgun (WGS) entry which is preliminary data.</text>
</comment>
<evidence type="ECO:0000313" key="13">
    <source>
        <dbReference type="EMBL" id="MED1202446.1"/>
    </source>
</evidence>
<dbReference type="Proteomes" id="UP001341444">
    <property type="component" value="Unassembled WGS sequence"/>
</dbReference>
<keyword evidence="9 11" id="KW-0560">Oxidoreductase</keyword>
<dbReference type="SUPFAM" id="SSF54373">
    <property type="entry name" value="FAD-linked reductases, C-terminal domain"/>
    <property type="match status" value="1"/>
</dbReference>
<sequence length="472" mass="52659">MPKGQRKVAVIGAGITGLATAYYLQQAIKEKKLSIQVYLIERSHRLGGKIQTVRQDGYIIEKGPESFLTRKKSAARLAEHVGMGNKLVRSINGKTYVLINDKLHPIPSGAATGLPSKWKPFLFSNLFSITGKLRASADLILPRSKERRDQSLGGFFKRRLGADVVENLIEPLVSGMYAGDIDQLSLLSTFPQYYEAEKRYRSLLIGMKKKAFSVPHDNYEDKDSDDFLTLEEGLESLVEAIEKKLEPDSVIKGLKVDSIKHQQHKNDYIISLNNDEKLIVDSVVVTLPHYTLPTLFPDQDFFEPFRHVPATSVATVTMAFPEEAIKNKIDGIGFMVARSSDSTITSCTLTHKKWPHAVPKGKALLRCYVGRSGAETIVDLSDDEIEHIVLEDIKDTLGISVKPDFTIVSRWVHAMPQYTVGHSERLEELRRNIKSELPGIFIAGSSYYGAGIPDCIDQGEEAVKQVLEYLGE</sequence>
<evidence type="ECO:0000256" key="2">
    <source>
        <dbReference type="ARBA" id="ARBA00001974"/>
    </source>
</evidence>
<dbReference type="PANTHER" id="PTHR42923:SF3">
    <property type="entry name" value="PROTOPORPHYRINOGEN OXIDASE"/>
    <property type="match status" value="1"/>
</dbReference>
<dbReference type="Pfam" id="PF01593">
    <property type="entry name" value="Amino_oxidase"/>
    <property type="match status" value="1"/>
</dbReference>
<comment type="cofactor">
    <cofactor evidence="2 11">
        <name>FAD</name>
        <dbReference type="ChEBI" id="CHEBI:57692"/>
    </cofactor>
</comment>
<evidence type="ECO:0000256" key="1">
    <source>
        <dbReference type="ARBA" id="ARBA00001755"/>
    </source>
</evidence>
<evidence type="ECO:0000259" key="12">
    <source>
        <dbReference type="Pfam" id="PF01593"/>
    </source>
</evidence>